<dbReference type="InParanoid" id="G3T488"/>
<feature type="compositionally biased region" description="Basic and acidic residues" evidence="1">
    <location>
        <begin position="34"/>
        <end position="47"/>
    </location>
</feature>
<dbReference type="AlphaFoldDB" id="G3T488"/>
<feature type="compositionally biased region" description="Polar residues" evidence="1">
    <location>
        <begin position="414"/>
        <end position="443"/>
    </location>
</feature>
<feature type="compositionally biased region" description="Basic residues" evidence="1">
    <location>
        <begin position="170"/>
        <end position="190"/>
    </location>
</feature>
<dbReference type="eggNOG" id="ENOG502T262">
    <property type="taxonomic scope" value="Eukaryota"/>
</dbReference>
<dbReference type="Proteomes" id="UP000007646">
    <property type="component" value="Unassembled WGS sequence"/>
</dbReference>
<feature type="region of interest" description="Disordered" evidence="1">
    <location>
        <begin position="330"/>
        <end position="508"/>
    </location>
</feature>
<dbReference type="InterPro" id="IPR031362">
    <property type="entry name" value="BNIP5"/>
</dbReference>
<dbReference type="Ensembl" id="ENSLAFT00000009716.3">
    <property type="protein sequence ID" value="ENSLAFP00000008146.3"/>
    <property type="gene ID" value="ENSLAFG00000009715.3"/>
</dbReference>
<gene>
    <name evidence="2" type="primary">BNIP5</name>
</gene>
<feature type="compositionally biased region" description="Basic and acidic residues" evidence="1">
    <location>
        <begin position="137"/>
        <end position="146"/>
    </location>
</feature>
<dbReference type="GeneTree" id="ENSGT00390000001176"/>
<sequence>MTAPLFPSAGYRRSGPPCDGLPPAKKPLPKRRTRSLERSQDPRKDSESWDCPCLSLHSTYSKKELRRTSSDGAGCFQSLAQPAEAQGTMATALSLEETNKPIRSEQSSPQDTKKDKAHRRAQPGLLKVLFNFFLRTSPEEPKDKASRRPKRKESLSQPVESPVAPGQPAVRKKSQDKKPSRKKASGHKKHVTEETKGVQDQEAASHPEESDLGPARKGSSHNSKLTVILMGRRDPGRENPDLPECLFTEGRCAGVQTDSSQATGHKWEAERQLSEDAIIQMIVELIKKIGDEWEEERLRTQQLETGLQNQAPVFRKKSQEKKSSFRRAFILKKQGSEEPKRVGAADVPSLETRTPKRPSFLPLCVGGHRPSTSSSTDLEEPQVPDVRSPTALKITPGARSRWPEEELEPDRASESSQYSCPIFSGLQTASQESPPQRLQTQQPEVDVENPASIFRKKSQEKKSSFRRAFIYKKQSSKESKRVGAADVSSPEARTPKRPSFLPLCVGGQRPSVPDLDLEDIEFQKLSPAERGPIGSPEPASQTRSHKPEGEPQLEGACESMESLFQKLVALLQKVDNQLGKQIRRHPSFETFLYKLSDSSVTKLIATLQSREAHPPEPDKSLDEKRYQFAASLANKFAGNNSHVICLLGHYSWHLYPWFPYEEAQLNITSPESQSPD</sequence>
<dbReference type="HOGENOM" id="CLU_028338_0_0_1"/>
<feature type="compositionally biased region" description="Basic and acidic residues" evidence="1">
    <location>
        <begin position="401"/>
        <end position="413"/>
    </location>
</feature>
<dbReference type="PANTHER" id="PTHR22435:SF0">
    <property type="entry name" value="PROTEIN BNIP5"/>
    <property type="match status" value="1"/>
</dbReference>
<reference evidence="2" key="2">
    <citation type="submission" date="2025-08" db="UniProtKB">
        <authorList>
            <consortium name="Ensembl"/>
        </authorList>
    </citation>
    <scope>IDENTIFICATION</scope>
    <source>
        <strain evidence="2">Isolate ISIS603380</strain>
    </source>
</reference>
<feature type="region of interest" description="Disordered" evidence="1">
    <location>
        <begin position="525"/>
        <end position="553"/>
    </location>
</feature>
<feature type="compositionally biased region" description="Basic and acidic residues" evidence="1">
    <location>
        <begin position="191"/>
        <end position="209"/>
    </location>
</feature>
<dbReference type="Pfam" id="PF15661">
    <property type="entry name" value="CF222"/>
    <property type="match status" value="1"/>
</dbReference>
<dbReference type="OMA" id="WTTSDWA"/>
<organism evidence="2 3">
    <name type="scientific">Loxodonta africana</name>
    <name type="common">African elephant</name>
    <dbReference type="NCBI Taxonomy" id="9785"/>
    <lineage>
        <taxon>Eukaryota</taxon>
        <taxon>Metazoa</taxon>
        <taxon>Chordata</taxon>
        <taxon>Craniata</taxon>
        <taxon>Vertebrata</taxon>
        <taxon>Euteleostomi</taxon>
        <taxon>Mammalia</taxon>
        <taxon>Eutheria</taxon>
        <taxon>Afrotheria</taxon>
        <taxon>Proboscidea</taxon>
        <taxon>Elephantidae</taxon>
        <taxon>Loxodonta</taxon>
    </lineage>
</organism>
<keyword evidence="3" id="KW-1185">Reference proteome</keyword>
<reference evidence="2 3" key="1">
    <citation type="submission" date="2009-06" db="EMBL/GenBank/DDBJ databases">
        <title>The Genome Sequence of Loxodonta africana (African elephant).</title>
        <authorList>
            <person name="Di Palma F."/>
            <person name="Heiman D."/>
            <person name="Young S."/>
            <person name="Johnson J."/>
            <person name="Lander E.S."/>
            <person name="Lindblad-Toh K."/>
        </authorList>
    </citation>
    <scope>NUCLEOTIDE SEQUENCE [LARGE SCALE GENOMIC DNA]</scope>
    <source>
        <strain evidence="2 3">Isolate ISIS603380</strain>
    </source>
</reference>
<dbReference type="PANTHER" id="PTHR22435">
    <property type="entry name" value="CHROMOSOME 6 OPEN READING FRAME 222"/>
    <property type="match status" value="1"/>
</dbReference>
<feature type="region of interest" description="Disordered" evidence="1">
    <location>
        <begin position="83"/>
        <end position="225"/>
    </location>
</feature>
<evidence type="ECO:0000313" key="2">
    <source>
        <dbReference type="Ensembl" id="ENSLAFP00000008146.3"/>
    </source>
</evidence>
<evidence type="ECO:0000313" key="3">
    <source>
        <dbReference type="Proteomes" id="UP000007646"/>
    </source>
</evidence>
<name>G3T488_LOXAF</name>
<reference evidence="2" key="3">
    <citation type="submission" date="2025-09" db="UniProtKB">
        <authorList>
            <consortium name="Ensembl"/>
        </authorList>
    </citation>
    <scope>IDENTIFICATION</scope>
    <source>
        <strain evidence="2">Isolate ISIS603380</strain>
    </source>
</reference>
<protein>
    <submittedName>
        <fullName evidence="2">BCL2 interacting protein 5</fullName>
    </submittedName>
</protein>
<dbReference type="STRING" id="9785.ENSLAFP00000008146"/>
<evidence type="ECO:0000256" key="1">
    <source>
        <dbReference type="SAM" id="MobiDB-lite"/>
    </source>
</evidence>
<proteinExistence type="predicted"/>
<accession>G3T488</accession>
<feature type="compositionally biased region" description="Basic and acidic residues" evidence="1">
    <location>
        <begin position="334"/>
        <end position="343"/>
    </location>
</feature>
<feature type="region of interest" description="Disordered" evidence="1">
    <location>
        <begin position="1"/>
        <end position="49"/>
    </location>
</feature>